<feature type="transmembrane region" description="Helical" evidence="1">
    <location>
        <begin position="96"/>
        <end position="117"/>
    </location>
</feature>
<feature type="transmembrane region" description="Helical" evidence="1">
    <location>
        <begin position="152"/>
        <end position="173"/>
    </location>
</feature>
<keyword evidence="3" id="KW-1185">Reference proteome</keyword>
<proteinExistence type="predicted"/>
<organism evidence="2 3">
    <name type="scientific">Tahibacter aquaticus</name>
    <dbReference type="NCBI Taxonomy" id="520092"/>
    <lineage>
        <taxon>Bacteria</taxon>
        <taxon>Pseudomonadati</taxon>
        <taxon>Pseudomonadota</taxon>
        <taxon>Gammaproteobacteria</taxon>
        <taxon>Lysobacterales</taxon>
        <taxon>Rhodanobacteraceae</taxon>
        <taxon>Tahibacter</taxon>
    </lineage>
</organism>
<reference evidence="2 3" key="1">
    <citation type="submission" date="2019-03" db="EMBL/GenBank/DDBJ databases">
        <title>Genomic Encyclopedia of Type Strains, Phase IV (KMG-IV): sequencing the most valuable type-strain genomes for metagenomic binning, comparative biology and taxonomic classification.</title>
        <authorList>
            <person name="Goeker M."/>
        </authorList>
    </citation>
    <scope>NUCLEOTIDE SEQUENCE [LARGE SCALE GENOMIC DNA]</scope>
    <source>
        <strain evidence="2 3">DSM 21667</strain>
    </source>
</reference>
<evidence type="ECO:0000256" key="1">
    <source>
        <dbReference type="SAM" id="Phobius"/>
    </source>
</evidence>
<keyword evidence="1" id="KW-1133">Transmembrane helix</keyword>
<accession>A0A4R6Z9K8</accession>
<comment type="caution">
    <text evidence="2">The sequence shown here is derived from an EMBL/GenBank/DDBJ whole genome shotgun (WGS) entry which is preliminary data.</text>
</comment>
<gene>
    <name evidence="2" type="ORF">DFR29_101210</name>
</gene>
<keyword evidence="1" id="KW-0472">Membrane</keyword>
<evidence type="ECO:0000313" key="2">
    <source>
        <dbReference type="EMBL" id="TDR48590.1"/>
    </source>
</evidence>
<feature type="transmembrane region" description="Helical" evidence="1">
    <location>
        <begin position="123"/>
        <end position="140"/>
    </location>
</feature>
<protein>
    <submittedName>
        <fullName evidence="2">Uncharacterized protein</fullName>
    </submittedName>
</protein>
<sequence length="222" mass="24516">MEITRESLQQRYADLTDAALLKRLRSTDLTDLAREIALQEMTQRGLVLSPVENEAASPPPDFEFTADQFTQNPYQSPRAGPVERATSRPRSPLPRILWWFYTGGLGLLVLVVMAQWVLRGAPAAEGLGLALNAWAVAGLAGWRLRRPLLSSWVWVACFALTLTQAVLLARILFGMAFTDADKGMTLVLSLALALSLPALPLLWGLLSYAFLSPSIWRRPAET</sequence>
<evidence type="ECO:0000313" key="3">
    <source>
        <dbReference type="Proteomes" id="UP000295293"/>
    </source>
</evidence>
<dbReference type="EMBL" id="SNZH01000001">
    <property type="protein sequence ID" value="TDR48590.1"/>
    <property type="molecule type" value="Genomic_DNA"/>
</dbReference>
<feature type="transmembrane region" description="Helical" evidence="1">
    <location>
        <begin position="185"/>
        <end position="211"/>
    </location>
</feature>
<dbReference type="Proteomes" id="UP000295293">
    <property type="component" value="Unassembled WGS sequence"/>
</dbReference>
<dbReference type="AlphaFoldDB" id="A0A4R6Z9K8"/>
<dbReference type="RefSeq" id="WP_166653799.1">
    <property type="nucleotide sequence ID" value="NZ_SNZH01000001.1"/>
</dbReference>
<keyword evidence="1" id="KW-0812">Transmembrane</keyword>
<name>A0A4R6Z9K8_9GAMM</name>